<gene>
    <name evidence="3" type="ORF">AB1Y20_019753</name>
    <name evidence="4" type="ORF">AB1Y20_019754</name>
    <name evidence="5" type="ORF">AB1Y20_019756</name>
</gene>
<protein>
    <recommendedName>
        <fullName evidence="2">Glycosyl transferase family 25 domain-containing protein</fullName>
    </recommendedName>
</protein>
<organism evidence="4 6">
    <name type="scientific">Prymnesium parvum</name>
    <name type="common">Toxic golden alga</name>
    <dbReference type="NCBI Taxonomy" id="97485"/>
    <lineage>
        <taxon>Eukaryota</taxon>
        <taxon>Haptista</taxon>
        <taxon>Haptophyta</taxon>
        <taxon>Prymnesiophyceae</taxon>
        <taxon>Prymnesiales</taxon>
        <taxon>Prymnesiaceae</taxon>
        <taxon>Prymnesium</taxon>
    </lineage>
</organism>
<keyword evidence="6" id="KW-1185">Reference proteome</keyword>
<evidence type="ECO:0000313" key="3">
    <source>
        <dbReference type="EMBL" id="KAL1524873.1"/>
    </source>
</evidence>
<sequence length="304" mass="32684">MSYLALAVPSMASPVHTGMVPPNSAVAACTLDDLIANTFAITMFNSSRTQPVRERFLKEGIALRFIPGVNGTEMSMDEVHANQKMRLSTLIDQCKQYSAGKDSCDNINLDGFKAADLGCSMAHRNIFEEVSVNDVPCALVIEDDTIPVPHFKKKLQSLLSQLPPDFGTLPDTVKLDNTFEVLDAGGGHKIAGCAHGPPPLKQNNITLAEGPGICTSGYILSKKAAAAYRTLQSPLWLGADQIFNANFVQVVLGPLGLIPRVFHSVPQLVWQDPDIPSLLGHDIPKDKIPPNPPLPPLPSPPPSL</sequence>
<dbReference type="Proteomes" id="UP001515480">
    <property type="component" value="Unassembled WGS sequence"/>
</dbReference>
<dbReference type="EMBL" id="JBGBPQ010000004">
    <property type="protein sequence ID" value="KAL1524876.1"/>
    <property type="molecule type" value="Genomic_DNA"/>
</dbReference>
<dbReference type="AlphaFoldDB" id="A0AB34JWT7"/>
<evidence type="ECO:0000256" key="1">
    <source>
        <dbReference type="SAM" id="MobiDB-lite"/>
    </source>
</evidence>
<dbReference type="InterPro" id="IPR002654">
    <property type="entry name" value="Glyco_trans_25"/>
</dbReference>
<feature type="region of interest" description="Disordered" evidence="1">
    <location>
        <begin position="280"/>
        <end position="304"/>
    </location>
</feature>
<evidence type="ECO:0000313" key="4">
    <source>
        <dbReference type="EMBL" id="KAL1524874.1"/>
    </source>
</evidence>
<dbReference type="EMBL" id="JBGBPQ010000004">
    <property type="protein sequence ID" value="KAL1524874.1"/>
    <property type="molecule type" value="Genomic_DNA"/>
</dbReference>
<proteinExistence type="predicted"/>
<dbReference type="Pfam" id="PF01755">
    <property type="entry name" value="Glyco_transf_25"/>
    <property type="match status" value="1"/>
</dbReference>
<evidence type="ECO:0000259" key="2">
    <source>
        <dbReference type="Pfam" id="PF01755"/>
    </source>
</evidence>
<evidence type="ECO:0000313" key="6">
    <source>
        <dbReference type="Proteomes" id="UP001515480"/>
    </source>
</evidence>
<evidence type="ECO:0000313" key="5">
    <source>
        <dbReference type="EMBL" id="KAL1524876.1"/>
    </source>
</evidence>
<name>A0AB34JWT7_PRYPA</name>
<accession>A0AB34JWT7</accession>
<dbReference type="EMBL" id="JBGBPQ010000004">
    <property type="protein sequence ID" value="KAL1524873.1"/>
    <property type="molecule type" value="Genomic_DNA"/>
</dbReference>
<comment type="caution">
    <text evidence="4">The sequence shown here is derived from an EMBL/GenBank/DDBJ whole genome shotgun (WGS) entry which is preliminary data.</text>
</comment>
<feature type="compositionally biased region" description="Pro residues" evidence="1">
    <location>
        <begin position="289"/>
        <end position="304"/>
    </location>
</feature>
<feature type="domain" description="Glycosyl transferase family 25" evidence="2">
    <location>
        <begin position="39"/>
        <end position="226"/>
    </location>
</feature>
<reference evidence="4 6" key="1">
    <citation type="journal article" date="2024" name="Science">
        <title>Giant polyketide synthase enzymes in the biosynthesis of giant marine polyether toxins.</title>
        <authorList>
            <person name="Fallon T.R."/>
            <person name="Shende V.V."/>
            <person name="Wierzbicki I.H."/>
            <person name="Pendleton A.L."/>
            <person name="Watervoot N.F."/>
            <person name="Auber R.P."/>
            <person name="Gonzalez D.J."/>
            <person name="Wisecaver J.H."/>
            <person name="Moore B.S."/>
        </authorList>
    </citation>
    <scope>NUCLEOTIDE SEQUENCE [LARGE SCALE GENOMIC DNA]</scope>
    <source>
        <strain evidence="4 6">12B1</strain>
    </source>
</reference>